<accession>A0A699JCP3</accession>
<proteinExistence type="predicted"/>
<sequence>GQDAGFLWERVGKVLGSVRNGEEVQRSGEEGAAGLAGVVGCVQ</sequence>
<organism evidence="1">
    <name type="scientific">Tanacetum cinerariifolium</name>
    <name type="common">Dalmatian daisy</name>
    <name type="synonym">Chrysanthemum cinerariifolium</name>
    <dbReference type="NCBI Taxonomy" id="118510"/>
    <lineage>
        <taxon>Eukaryota</taxon>
        <taxon>Viridiplantae</taxon>
        <taxon>Streptophyta</taxon>
        <taxon>Embryophyta</taxon>
        <taxon>Tracheophyta</taxon>
        <taxon>Spermatophyta</taxon>
        <taxon>Magnoliopsida</taxon>
        <taxon>eudicotyledons</taxon>
        <taxon>Gunneridae</taxon>
        <taxon>Pentapetalae</taxon>
        <taxon>asterids</taxon>
        <taxon>campanulids</taxon>
        <taxon>Asterales</taxon>
        <taxon>Asteraceae</taxon>
        <taxon>Asteroideae</taxon>
        <taxon>Anthemideae</taxon>
        <taxon>Anthemidinae</taxon>
        <taxon>Tanacetum</taxon>
    </lineage>
</organism>
<name>A0A699JCP3_TANCI</name>
<dbReference type="AlphaFoldDB" id="A0A699JCP3"/>
<comment type="caution">
    <text evidence="1">The sequence shown here is derived from an EMBL/GenBank/DDBJ whole genome shotgun (WGS) entry which is preliminary data.</text>
</comment>
<gene>
    <name evidence="1" type="ORF">Tci_597450</name>
</gene>
<dbReference type="EMBL" id="BKCJ010393306">
    <property type="protein sequence ID" value="GFA25478.1"/>
    <property type="molecule type" value="Genomic_DNA"/>
</dbReference>
<feature type="non-terminal residue" evidence="1">
    <location>
        <position position="1"/>
    </location>
</feature>
<evidence type="ECO:0000313" key="1">
    <source>
        <dbReference type="EMBL" id="GFA25478.1"/>
    </source>
</evidence>
<reference evidence="1" key="1">
    <citation type="journal article" date="2019" name="Sci. Rep.">
        <title>Draft genome of Tanacetum cinerariifolium, the natural source of mosquito coil.</title>
        <authorList>
            <person name="Yamashiro T."/>
            <person name="Shiraishi A."/>
            <person name="Satake H."/>
            <person name="Nakayama K."/>
        </authorList>
    </citation>
    <scope>NUCLEOTIDE SEQUENCE</scope>
</reference>
<protein>
    <submittedName>
        <fullName evidence="1">Uncharacterized protein</fullName>
    </submittedName>
</protein>